<organism evidence="1">
    <name type="scientific">uncultured Caudovirales phage</name>
    <dbReference type="NCBI Taxonomy" id="2100421"/>
    <lineage>
        <taxon>Viruses</taxon>
        <taxon>Duplodnaviria</taxon>
        <taxon>Heunggongvirae</taxon>
        <taxon>Uroviricota</taxon>
        <taxon>Caudoviricetes</taxon>
        <taxon>Peduoviridae</taxon>
        <taxon>Maltschvirus</taxon>
        <taxon>Maltschvirus maltsch</taxon>
    </lineage>
</organism>
<protein>
    <submittedName>
        <fullName evidence="1">Uncharacterized protein</fullName>
    </submittedName>
</protein>
<gene>
    <name evidence="1" type="ORF">UFOVP71_427</name>
</gene>
<dbReference type="EMBL" id="LR797824">
    <property type="protein sequence ID" value="CAB4241889.1"/>
    <property type="molecule type" value="Genomic_DNA"/>
</dbReference>
<accession>A0A6J5TC58</accession>
<evidence type="ECO:0000313" key="1">
    <source>
        <dbReference type="EMBL" id="CAB4241889.1"/>
    </source>
</evidence>
<reference evidence="1" key="1">
    <citation type="submission" date="2020-05" db="EMBL/GenBank/DDBJ databases">
        <authorList>
            <person name="Chiriac C."/>
            <person name="Salcher M."/>
            <person name="Ghai R."/>
            <person name="Kavagutti S V."/>
        </authorList>
    </citation>
    <scope>NUCLEOTIDE SEQUENCE</scope>
</reference>
<proteinExistence type="predicted"/>
<name>A0A6J5TC58_9CAUD</name>
<sequence length="127" mass="14932">MSQELATKITEYLAQYPIPTIWESTKINPYTVFKNYQKGKHKGLRLTSFGWELMRVHFRYWSYQCPPGWSPNPGHLVGLEKHLDWPYYHGAGYIRIFGEQDAMEIRLVNDDVILWLDGLSRKAQNKG</sequence>